<dbReference type="Proteomes" id="UP001342314">
    <property type="component" value="Unassembled WGS sequence"/>
</dbReference>
<accession>A0AAV5GLM7</accession>
<reference evidence="1 2" key="1">
    <citation type="submission" date="2021-12" db="EMBL/GenBank/DDBJ databases">
        <title>High titer production of polyol ester of fatty acids by Rhodotorula paludigena BS15 towards product separation-free biomass refinery.</title>
        <authorList>
            <person name="Mano J."/>
            <person name="Ono H."/>
            <person name="Tanaka T."/>
            <person name="Naito K."/>
            <person name="Sushida H."/>
            <person name="Ike M."/>
            <person name="Tokuyasu K."/>
            <person name="Kitaoka M."/>
        </authorList>
    </citation>
    <scope>NUCLEOTIDE SEQUENCE [LARGE SCALE GENOMIC DNA]</scope>
    <source>
        <strain evidence="1 2">BS15</strain>
    </source>
</reference>
<evidence type="ECO:0008006" key="3">
    <source>
        <dbReference type="Google" id="ProtNLM"/>
    </source>
</evidence>
<evidence type="ECO:0000313" key="1">
    <source>
        <dbReference type="EMBL" id="GJN91389.1"/>
    </source>
</evidence>
<keyword evidence="2" id="KW-1185">Reference proteome</keyword>
<gene>
    <name evidence="1" type="ORF">Rhopal_004410-T1</name>
</gene>
<protein>
    <recommendedName>
        <fullName evidence="3">Chitin deacetylase</fullName>
    </recommendedName>
</protein>
<dbReference type="AlphaFoldDB" id="A0AAV5GLM7"/>
<proteinExistence type="predicted"/>
<comment type="caution">
    <text evidence="1">The sequence shown here is derived from an EMBL/GenBank/DDBJ whole genome shotgun (WGS) entry which is preliminary data.</text>
</comment>
<organism evidence="1 2">
    <name type="scientific">Rhodotorula paludigena</name>
    <dbReference type="NCBI Taxonomy" id="86838"/>
    <lineage>
        <taxon>Eukaryota</taxon>
        <taxon>Fungi</taxon>
        <taxon>Dikarya</taxon>
        <taxon>Basidiomycota</taxon>
        <taxon>Pucciniomycotina</taxon>
        <taxon>Microbotryomycetes</taxon>
        <taxon>Sporidiobolales</taxon>
        <taxon>Sporidiobolaceae</taxon>
        <taxon>Rhodotorula</taxon>
    </lineage>
</organism>
<evidence type="ECO:0000313" key="2">
    <source>
        <dbReference type="Proteomes" id="UP001342314"/>
    </source>
</evidence>
<name>A0AAV5GLM7_9BASI</name>
<dbReference type="EMBL" id="BQKY01000008">
    <property type="protein sequence ID" value="GJN91389.1"/>
    <property type="molecule type" value="Genomic_DNA"/>
</dbReference>
<sequence length="196" mass="19429">MSVRRSNWVTLGMDAIRKNYQGILNKQAAGKYNASGVIVLSHELNNGTMALSEEFLPQIRKQFTGGVVPVAVCLNNTQPYAETSAYTYPNYAQYVAGTHSVSLAAPTAAGAASETLATASGSYGAQTGAPASASSTGTSSSMLTQVASAASAQSSTSASGATAVAQHNTSGATSLSTLGGLAAMVAGALAGAAALA</sequence>